<dbReference type="Proteomes" id="UP000235145">
    <property type="component" value="Unassembled WGS sequence"/>
</dbReference>
<keyword evidence="2" id="KW-1185">Reference proteome</keyword>
<dbReference type="EMBL" id="NBSK02000006">
    <property type="protein sequence ID" value="KAJ0200600.1"/>
    <property type="molecule type" value="Genomic_DNA"/>
</dbReference>
<evidence type="ECO:0000313" key="1">
    <source>
        <dbReference type="EMBL" id="KAJ0200600.1"/>
    </source>
</evidence>
<proteinExistence type="predicted"/>
<evidence type="ECO:0000313" key="2">
    <source>
        <dbReference type="Proteomes" id="UP000235145"/>
    </source>
</evidence>
<dbReference type="AlphaFoldDB" id="A0A9R1V6G7"/>
<evidence type="ECO:0008006" key="3">
    <source>
        <dbReference type="Google" id="ProtNLM"/>
    </source>
</evidence>
<protein>
    <recommendedName>
        <fullName evidence="3">HAT C-terminal dimerisation domain-containing protein</fullName>
    </recommendedName>
</protein>
<gene>
    <name evidence="1" type="ORF">LSAT_V11C600302880</name>
</gene>
<reference evidence="1 2" key="1">
    <citation type="journal article" date="2017" name="Nat. Commun.">
        <title>Genome assembly with in vitro proximity ligation data and whole-genome triplication in lettuce.</title>
        <authorList>
            <person name="Reyes-Chin-Wo S."/>
            <person name="Wang Z."/>
            <person name="Yang X."/>
            <person name="Kozik A."/>
            <person name="Arikit S."/>
            <person name="Song C."/>
            <person name="Xia L."/>
            <person name="Froenicke L."/>
            <person name="Lavelle D.O."/>
            <person name="Truco M.J."/>
            <person name="Xia R."/>
            <person name="Zhu S."/>
            <person name="Xu C."/>
            <person name="Xu H."/>
            <person name="Xu X."/>
            <person name="Cox K."/>
            <person name="Korf I."/>
            <person name="Meyers B.C."/>
            <person name="Michelmore R.W."/>
        </authorList>
    </citation>
    <scope>NUCLEOTIDE SEQUENCE [LARGE SCALE GENOMIC DNA]</scope>
    <source>
        <strain evidence="2">cv. Salinas</strain>
        <tissue evidence="1">Seedlings</tissue>
    </source>
</reference>
<sequence length="301" mass="35516">MRVDLSLLPVTLRVVPNIYSSICEVLKDLGKDNSDRDCKDEAIRILRLLKSFDFVFCLYFMVDILGFGSHISFEYNITKKRSRYRKCHELSKFKMEPLLENVTLFCDKHDVIIVNMEDEYYNGFSRRRGSQVNNLHHYHVDVFKTVIDMQLQELNHRFNEANTKLLLCMACLCPRESFKAFDLDKLMEMTTLYREDFRTEYDLQVLEVELKNYVKDVREDEIFNQLKNIGELAKKMVYILLKLALILPVATTSVERIFSAMKLVKTDVRNKMGDQFLSDRSISNDTIVKLYQAIKLRQIQL</sequence>
<organism evidence="1 2">
    <name type="scientific">Lactuca sativa</name>
    <name type="common">Garden lettuce</name>
    <dbReference type="NCBI Taxonomy" id="4236"/>
    <lineage>
        <taxon>Eukaryota</taxon>
        <taxon>Viridiplantae</taxon>
        <taxon>Streptophyta</taxon>
        <taxon>Embryophyta</taxon>
        <taxon>Tracheophyta</taxon>
        <taxon>Spermatophyta</taxon>
        <taxon>Magnoliopsida</taxon>
        <taxon>eudicotyledons</taxon>
        <taxon>Gunneridae</taxon>
        <taxon>Pentapetalae</taxon>
        <taxon>asterids</taxon>
        <taxon>campanulids</taxon>
        <taxon>Asterales</taxon>
        <taxon>Asteraceae</taxon>
        <taxon>Cichorioideae</taxon>
        <taxon>Cichorieae</taxon>
        <taxon>Lactucinae</taxon>
        <taxon>Lactuca</taxon>
    </lineage>
</organism>
<dbReference type="PANTHER" id="PTHR11697:SF230">
    <property type="entry name" value="ZINC FINGER, MYM DOMAIN CONTAINING 1"/>
    <property type="match status" value="1"/>
</dbReference>
<accession>A0A9R1V6G7</accession>
<dbReference type="InterPro" id="IPR055298">
    <property type="entry name" value="AtLOH3-like"/>
</dbReference>
<name>A0A9R1V6G7_LACSA</name>
<comment type="caution">
    <text evidence="1">The sequence shown here is derived from an EMBL/GenBank/DDBJ whole genome shotgun (WGS) entry which is preliminary data.</text>
</comment>
<dbReference type="PANTHER" id="PTHR11697">
    <property type="entry name" value="GENERAL TRANSCRIPTION FACTOR 2-RELATED ZINC FINGER PROTEIN"/>
    <property type="match status" value="1"/>
</dbReference>